<keyword evidence="3" id="KW-0808">Transferase</keyword>
<dbReference type="SUPFAM" id="SSF55277">
    <property type="entry name" value="GYF domain"/>
    <property type="match status" value="1"/>
</dbReference>
<keyword evidence="4" id="KW-0949">S-adenosyl-L-methionine</keyword>
<keyword evidence="2" id="KW-0489">Methyltransferase</keyword>
<sequence>MGGDSGHAGVSAVAGTSSAAFVTGWMYMNQRGQMCGPYVQEQLYGGLDTGFLPQELSVYPVMMNGNFGNPVPLGYFKQFPEHVASGFVCMNARVEDYTSYAYVSNQRISLPGGVDGDFSVCVDEYCWLLEDGAGAKHGPYSLTALYSWCQYGFIGNSLTPVHDMEKDEALVHSESYQNPLALMENSLQVLVQMEVKGIQEKSLH</sequence>
<dbReference type="Proteomes" id="UP000015453">
    <property type="component" value="Unassembled WGS sequence"/>
</dbReference>
<proteinExistence type="predicted"/>
<dbReference type="EMBL" id="AUSU01003353">
    <property type="protein sequence ID" value="EPS67009.1"/>
    <property type="molecule type" value="Genomic_DNA"/>
</dbReference>
<dbReference type="GO" id="GO:0032259">
    <property type="term" value="P:methylation"/>
    <property type="evidence" value="ECO:0007669"/>
    <property type="project" value="UniProtKB-KW"/>
</dbReference>
<dbReference type="InterPro" id="IPR044570">
    <property type="entry name" value="Set1-like"/>
</dbReference>
<evidence type="ECO:0000259" key="7">
    <source>
        <dbReference type="PROSITE" id="PS50829"/>
    </source>
</evidence>
<protein>
    <recommendedName>
        <fullName evidence="7">GYF domain-containing protein</fullName>
    </recommendedName>
</protein>
<evidence type="ECO:0000256" key="4">
    <source>
        <dbReference type="ARBA" id="ARBA00022691"/>
    </source>
</evidence>
<comment type="caution">
    <text evidence="8">The sequence shown here is derived from an EMBL/GenBank/DDBJ whole genome shotgun (WGS) entry which is preliminary data.</text>
</comment>
<evidence type="ECO:0000256" key="3">
    <source>
        <dbReference type="ARBA" id="ARBA00022679"/>
    </source>
</evidence>
<keyword evidence="5" id="KW-0156">Chromatin regulator</keyword>
<organism evidence="8 9">
    <name type="scientific">Genlisea aurea</name>
    <dbReference type="NCBI Taxonomy" id="192259"/>
    <lineage>
        <taxon>Eukaryota</taxon>
        <taxon>Viridiplantae</taxon>
        <taxon>Streptophyta</taxon>
        <taxon>Embryophyta</taxon>
        <taxon>Tracheophyta</taxon>
        <taxon>Spermatophyta</taxon>
        <taxon>Magnoliopsida</taxon>
        <taxon>eudicotyledons</taxon>
        <taxon>Gunneridae</taxon>
        <taxon>Pentapetalae</taxon>
        <taxon>asterids</taxon>
        <taxon>lamiids</taxon>
        <taxon>Lamiales</taxon>
        <taxon>Lentibulariaceae</taxon>
        <taxon>Genlisea</taxon>
    </lineage>
</organism>
<evidence type="ECO:0000256" key="1">
    <source>
        <dbReference type="ARBA" id="ARBA00004123"/>
    </source>
</evidence>
<evidence type="ECO:0000313" key="8">
    <source>
        <dbReference type="EMBL" id="EPS67009.1"/>
    </source>
</evidence>
<dbReference type="GO" id="GO:0042800">
    <property type="term" value="F:histone H3K4 methyltransferase activity"/>
    <property type="evidence" value="ECO:0007669"/>
    <property type="project" value="InterPro"/>
</dbReference>
<dbReference type="InterPro" id="IPR035445">
    <property type="entry name" value="GYF-like_dom_sf"/>
</dbReference>
<keyword evidence="9" id="KW-1185">Reference proteome</keyword>
<dbReference type="OrthoDB" id="308383at2759"/>
<dbReference type="GO" id="GO:0048188">
    <property type="term" value="C:Set1C/COMPASS complex"/>
    <property type="evidence" value="ECO:0007669"/>
    <property type="project" value="TreeGrafter"/>
</dbReference>
<keyword evidence="6" id="KW-0539">Nucleus</keyword>
<reference evidence="8 9" key="1">
    <citation type="journal article" date="2013" name="BMC Genomics">
        <title>The miniature genome of a carnivorous plant Genlisea aurea contains a low number of genes and short non-coding sequences.</title>
        <authorList>
            <person name="Leushkin E.V."/>
            <person name="Sutormin R.A."/>
            <person name="Nabieva E.R."/>
            <person name="Penin A.A."/>
            <person name="Kondrashov A.S."/>
            <person name="Logacheva M.D."/>
        </authorList>
    </citation>
    <scope>NUCLEOTIDE SEQUENCE [LARGE SCALE GENOMIC DNA]</scope>
</reference>
<evidence type="ECO:0000256" key="5">
    <source>
        <dbReference type="ARBA" id="ARBA00022853"/>
    </source>
</evidence>
<accession>S8CJ24</accession>
<feature type="domain" description="GYF" evidence="7">
    <location>
        <begin position="124"/>
        <end position="181"/>
    </location>
</feature>
<dbReference type="Gene3D" id="3.30.1490.40">
    <property type="match status" value="2"/>
</dbReference>
<dbReference type="InterPro" id="IPR003169">
    <property type="entry name" value="GYF"/>
</dbReference>
<dbReference type="PANTHER" id="PTHR45814:SF2">
    <property type="entry name" value="HISTONE-LYSINE N-METHYLTRANSFERASE SETD1"/>
    <property type="match status" value="1"/>
</dbReference>
<evidence type="ECO:0000313" key="9">
    <source>
        <dbReference type="Proteomes" id="UP000015453"/>
    </source>
</evidence>
<evidence type="ECO:0000256" key="6">
    <source>
        <dbReference type="ARBA" id="ARBA00023242"/>
    </source>
</evidence>
<gene>
    <name evidence="8" type="ORF">M569_07771</name>
</gene>
<dbReference type="PROSITE" id="PS50829">
    <property type="entry name" value="GYF"/>
    <property type="match status" value="1"/>
</dbReference>
<dbReference type="PANTHER" id="PTHR45814">
    <property type="entry name" value="HISTONE-LYSINE N-METHYLTRANSFERASE SETD1"/>
    <property type="match status" value="1"/>
</dbReference>
<dbReference type="AlphaFoldDB" id="S8CJ24"/>
<name>S8CJ24_9LAMI</name>
<comment type="subcellular location">
    <subcellularLocation>
        <location evidence="1">Nucleus</location>
    </subcellularLocation>
</comment>
<evidence type="ECO:0000256" key="2">
    <source>
        <dbReference type="ARBA" id="ARBA00022603"/>
    </source>
</evidence>